<sequence length="74" mass="8226">MELVPGEYEFTCTDCHGDGSVQVLRGIIDEATDEPDHYWDKCDDCRGQGTVCVDEEEAAEKIEYGQTPLRTPSA</sequence>
<protein>
    <submittedName>
        <fullName evidence="1">DnaJ-class molecular chaperone</fullName>
    </submittedName>
</protein>
<keyword evidence="2" id="KW-1185">Reference proteome</keyword>
<dbReference type="Proteomes" id="UP000591537">
    <property type="component" value="Unassembled WGS sequence"/>
</dbReference>
<dbReference type="Gene3D" id="2.10.230.10">
    <property type="entry name" value="Heat shock protein DnaJ, cysteine-rich domain"/>
    <property type="match status" value="1"/>
</dbReference>
<dbReference type="SUPFAM" id="SSF57938">
    <property type="entry name" value="DnaJ/Hsp40 cysteine-rich domain"/>
    <property type="match status" value="1"/>
</dbReference>
<dbReference type="EMBL" id="JACHGV010000020">
    <property type="protein sequence ID" value="MBB6081625.1"/>
    <property type="molecule type" value="Genomic_DNA"/>
</dbReference>
<proteinExistence type="predicted"/>
<evidence type="ECO:0000313" key="1">
    <source>
        <dbReference type="EMBL" id="MBB6081625.1"/>
    </source>
</evidence>
<gene>
    <name evidence="1" type="ORF">HNR57_007576</name>
</gene>
<dbReference type="AlphaFoldDB" id="A0A7W9TJ01"/>
<organism evidence="1 2">
    <name type="scientific">Streptomyces paradoxus</name>
    <dbReference type="NCBI Taxonomy" id="66375"/>
    <lineage>
        <taxon>Bacteria</taxon>
        <taxon>Bacillati</taxon>
        <taxon>Actinomycetota</taxon>
        <taxon>Actinomycetes</taxon>
        <taxon>Kitasatosporales</taxon>
        <taxon>Streptomycetaceae</taxon>
        <taxon>Streptomyces</taxon>
    </lineage>
</organism>
<dbReference type="RefSeq" id="WP_184567548.1">
    <property type="nucleotide sequence ID" value="NZ_BAAARS010000019.1"/>
</dbReference>
<evidence type="ECO:0000313" key="2">
    <source>
        <dbReference type="Proteomes" id="UP000591537"/>
    </source>
</evidence>
<reference evidence="1 2" key="1">
    <citation type="submission" date="2020-08" db="EMBL/GenBank/DDBJ databases">
        <title>Genomic Encyclopedia of Type Strains, Phase IV (KMG-IV): sequencing the most valuable type-strain genomes for metagenomic binning, comparative biology and taxonomic classification.</title>
        <authorList>
            <person name="Goeker M."/>
        </authorList>
    </citation>
    <scope>NUCLEOTIDE SEQUENCE [LARGE SCALE GENOMIC DNA]</scope>
    <source>
        <strain evidence="1 2">DSM 43350</strain>
    </source>
</reference>
<dbReference type="InterPro" id="IPR036410">
    <property type="entry name" value="HSP_DnaJ_Cys-rich_dom_sf"/>
</dbReference>
<name>A0A7W9TJ01_9ACTN</name>
<comment type="caution">
    <text evidence="1">The sequence shown here is derived from an EMBL/GenBank/DDBJ whole genome shotgun (WGS) entry which is preliminary data.</text>
</comment>
<accession>A0A7W9TJ01</accession>